<dbReference type="RefSeq" id="WP_058503735.1">
    <property type="nucleotide sequence ID" value="NZ_CAAAIF010000008.1"/>
</dbReference>
<organism evidence="2 3">
    <name type="scientific">Legionella nautarum</name>
    <dbReference type="NCBI Taxonomy" id="45070"/>
    <lineage>
        <taxon>Bacteria</taxon>
        <taxon>Pseudomonadati</taxon>
        <taxon>Pseudomonadota</taxon>
        <taxon>Gammaproteobacteria</taxon>
        <taxon>Legionellales</taxon>
        <taxon>Legionellaceae</taxon>
        <taxon>Legionella</taxon>
    </lineage>
</organism>
<dbReference type="Proteomes" id="UP000054725">
    <property type="component" value="Unassembled WGS sequence"/>
</dbReference>
<dbReference type="EMBL" id="LNYO01000011">
    <property type="protein sequence ID" value="KTD37475.1"/>
    <property type="molecule type" value="Genomic_DNA"/>
</dbReference>
<dbReference type="InterPro" id="IPR002934">
    <property type="entry name" value="Polymerase_NTP_transf_dom"/>
</dbReference>
<dbReference type="STRING" id="45070.Lnau_0665"/>
<reference evidence="2 3" key="1">
    <citation type="submission" date="2015-11" db="EMBL/GenBank/DDBJ databases">
        <title>Genomic analysis of 38 Legionella species identifies large and diverse effector repertoires.</title>
        <authorList>
            <person name="Burstein D."/>
            <person name="Amaro F."/>
            <person name="Zusman T."/>
            <person name="Lifshitz Z."/>
            <person name="Cohen O."/>
            <person name="Gilbert J.A."/>
            <person name="Pupko T."/>
            <person name="Shuman H.A."/>
            <person name="Segal G."/>
        </authorList>
    </citation>
    <scope>NUCLEOTIDE SEQUENCE [LARGE SCALE GENOMIC DNA]</scope>
    <source>
        <strain evidence="2 3">ATCC 49506</strain>
    </source>
</reference>
<gene>
    <name evidence="2" type="ORF">Lnau_0665</name>
</gene>
<evidence type="ECO:0000313" key="3">
    <source>
        <dbReference type="Proteomes" id="UP000054725"/>
    </source>
</evidence>
<sequence length="267" mass="30939">MDINEFVTHLAKEITPQGVLCYGSYAQMLQDNKSDIDLLVLVNNVIPQDNLREITYSKFPDTKIVSLGKNMGDWDVSWTPVNDCLMIGDQAIDIGYNTTEWVNRVIENLIIKNQITFDEFPFRPYTFLGLLETCKILYDKNHFIASCQSKISPMPHGLKKEIIHSYLPILRESYEELVDYSQRDIGILAYQFQLFRGLDAIINILCAINDTYDPASKRTEVFLFKLKKQPPDLHEFINKVLPRFFENKNEVSNYFKSSISFIEKNIG</sequence>
<dbReference type="PATRIC" id="fig|45070.6.peg.709"/>
<keyword evidence="3" id="KW-1185">Reference proteome</keyword>
<feature type="domain" description="Polymerase nucleotidyl transferase" evidence="1">
    <location>
        <begin position="11"/>
        <end position="59"/>
    </location>
</feature>
<dbReference type="InterPro" id="IPR043519">
    <property type="entry name" value="NT_sf"/>
</dbReference>
<evidence type="ECO:0000259" key="1">
    <source>
        <dbReference type="Pfam" id="PF01909"/>
    </source>
</evidence>
<accession>A0A0W0WYU0</accession>
<dbReference type="AlphaFoldDB" id="A0A0W0WYU0"/>
<proteinExistence type="predicted"/>
<dbReference type="Pfam" id="PF01909">
    <property type="entry name" value="NTP_transf_2"/>
    <property type="match status" value="1"/>
</dbReference>
<evidence type="ECO:0000313" key="2">
    <source>
        <dbReference type="EMBL" id="KTD37475.1"/>
    </source>
</evidence>
<dbReference type="SUPFAM" id="SSF81301">
    <property type="entry name" value="Nucleotidyltransferase"/>
    <property type="match status" value="1"/>
</dbReference>
<dbReference type="GO" id="GO:0016779">
    <property type="term" value="F:nucleotidyltransferase activity"/>
    <property type="evidence" value="ECO:0007669"/>
    <property type="project" value="InterPro"/>
</dbReference>
<dbReference type="Gene3D" id="3.30.460.10">
    <property type="entry name" value="Beta Polymerase, domain 2"/>
    <property type="match status" value="1"/>
</dbReference>
<protein>
    <recommendedName>
        <fullName evidence="1">Polymerase nucleotidyl transferase domain-containing protein</fullName>
    </recommendedName>
</protein>
<name>A0A0W0WYU0_9GAMM</name>
<comment type="caution">
    <text evidence="2">The sequence shown here is derived from an EMBL/GenBank/DDBJ whole genome shotgun (WGS) entry which is preliminary data.</text>
</comment>